<name>A0ABQ0DDI6_9EUKA</name>
<reference evidence="1 2" key="1">
    <citation type="journal article" date="2019" name="PLoS Negl. Trop. Dis.">
        <title>Whole genome sequencing of Entamoeba nuttalli reveals mammalian host-related molecular signatures and a novel octapeptide-repeat surface protein.</title>
        <authorList>
            <person name="Tanaka M."/>
            <person name="Makiuchi T."/>
            <person name="Komiyama T."/>
            <person name="Shiina T."/>
            <person name="Osaki K."/>
            <person name="Tachibana H."/>
        </authorList>
    </citation>
    <scope>NUCLEOTIDE SEQUENCE [LARGE SCALE GENOMIC DNA]</scope>
    <source>
        <strain evidence="1 2">P19-061405</strain>
    </source>
</reference>
<sequence length="131" mass="15452">MHLLKHVIHKQKHDYTCVNNNNTSTTTNVKQPNHRNVSNEINKKYLPLLKKLLEKEKILDKIELNDFIEHTYMNLIPTSIKTNLTNYDEKISTVTFSYIHTPLINELIKHINQSTLSNINQFNKTFTYTVQ</sequence>
<gene>
    <name evidence="1" type="ORF">ENUP19_0058G0009</name>
</gene>
<comment type="caution">
    <text evidence="1">The sequence shown here is derived from an EMBL/GenBank/DDBJ whole genome shotgun (WGS) entry which is preliminary data.</text>
</comment>
<accession>A0ABQ0DDI6</accession>
<dbReference type="Proteomes" id="UP001628156">
    <property type="component" value="Unassembled WGS sequence"/>
</dbReference>
<keyword evidence="2" id="KW-1185">Reference proteome</keyword>
<protein>
    <submittedName>
        <fullName evidence="1">Uncharacterized protein</fullName>
    </submittedName>
</protein>
<evidence type="ECO:0000313" key="2">
    <source>
        <dbReference type="Proteomes" id="UP001628156"/>
    </source>
</evidence>
<evidence type="ECO:0000313" key="1">
    <source>
        <dbReference type="EMBL" id="GAB1220772.1"/>
    </source>
</evidence>
<proteinExistence type="predicted"/>
<organism evidence="1 2">
    <name type="scientific">Entamoeba nuttalli</name>
    <dbReference type="NCBI Taxonomy" id="412467"/>
    <lineage>
        <taxon>Eukaryota</taxon>
        <taxon>Amoebozoa</taxon>
        <taxon>Evosea</taxon>
        <taxon>Archamoebae</taxon>
        <taxon>Mastigamoebida</taxon>
        <taxon>Entamoebidae</taxon>
        <taxon>Entamoeba</taxon>
    </lineage>
</organism>
<dbReference type="EMBL" id="BAAFRS010000058">
    <property type="protein sequence ID" value="GAB1220772.1"/>
    <property type="molecule type" value="Genomic_DNA"/>
</dbReference>